<dbReference type="InterPro" id="IPR006440">
    <property type="entry name" value="Doc"/>
</dbReference>
<feature type="domain" description="Fido" evidence="2">
    <location>
        <begin position="35"/>
        <end position="153"/>
    </location>
</feature>
<proteinExistence type="predicted"/>
<name>A0AAU2JPI3_9ACTN</name>
<feature type="compositionally biased region" description="Low complexity" evidence="1">
    <location>
        <begin position="10"/>
        <end position="23"/>
    </location>
</feature>
<organism evidence="3">
    <name type="scientific">Streptomyces sp. NBC_00049</name>
    <dbReference type="NCBI Taxonomy" id="2903617"/>
    <lineage>
        <taxon>Bacteria</taxon>
        <taxon>Bacillati</taxon>
        <taxon>Actinomycetota</taxon>
        <taxon>Actinomycetes</taxon>
        <taxon>Kitasatosporales</taxon>
        <taxon>Streptomycetaceae</taxon>
        <taxon>Streptomyces</taxon>
    </lineage>
</organism>
<dbReference type="InterPro" id="IPR053737">
    <property type="entry name" value="Type_II_TA_Toxin"/>
</dbReference>
<evidence type="ECO:0000259" key="2">
    <source>
        <dbReference type="PROSITE" id="PS51459"/>
    </source>
</evidence>
<dbReference type="PROSITE" id="PS51459">
    <property type="entry name" value="FIDO"/>
    <property type="match status" value="1"/>
</dbReference>
<reference evidence="3" key="1">
    <citation type="submission" date="2022-10" db="EMBL/GenBank/DDBJ databases">
        <title>The complete genomes of actinobacterial strains from the NBC collection.</title>
        <authorList>
            <person name="Joergensen T.S."/>
            <person name="Alvarez Arevalo M."/>
            <person name="Sterndorff E.B."/>
            <person name="Faurdal D."/>
            <person name="Vuksanovic O."/>
            <person name="Mourched A.-S."/>
            <person name="Charusanti P."/>
            <person name="Shaw S."/>
            <person name="Blin K."/>
            <person name="Weber T."/>
        </authorList>
    </citation>
    <scope>NUCLEOTIDE SEQUENCE</scope>
    <source>
        <strain evidence="3">NBC_00049</strain>
    </source>
</reference>
<dbReference type="PANTHER" id="PTHR39426">
    <property type="entry name" value="HOMOLOGY TO DEATH-ON-CURING PROTEIN OF PHAGE P1"/>
    <property type="match status" value="1"/>
</dbReference>
<dbReference type="InterPro" id="IPR003812">
    <property type="entry name" value="Fido"/>
</dbReference>
<protein>
    <submittedName>
        <fullName evidence="3">Type II toxin-antitoxin system death-on-curing family toxin</fullName>
    </submittedName>
</protein>
<dbReference type="Pfam" id="PF02661">
    <property type="entry name" value="Fic"/>
    <property type="match status" value="1"/>
</dbReference>
<dbReference type="AlphaFoldDB" id="A0AAU2JPI3"/>
<dbReference type="NCBIfam" id="TIGR01550">
    <property type="entry name" value="DOC_P1"/>
    <property type="match status" value="1"/>
</dbReference>
<dbReference type="Gene3D" id="1.20.120.1870">
    <property type="entry name" value="Fic/DOC protein, Fido domain"/>
    <property type="match status" value="1"/>
</dbReference>
<dbReference type="PANTHER" id="PTHR39426:SF1">
    <property type="entry name" value="HOMOLOGY TO DEATH-ON-CURING PROTEIN OF PHAGE P1"/>
    <property type="match status" value="1"/>
</dbReference>
<feature type="region of interest" description="Disordered" evidence="1">
    <location>
        <begin position="1"/>
        <end position="23"/>
    </location>
</feature>
<dbReference type="SUPFAM" id="SSF140931">
    <property type="entry name" value="Fic-like"/>
    <property type="match status" value="1"/>
</dbReference>
<dbReference type="GO" id="GO:0016301">
    <property type="term" value="F:kinase activity"/>
    <property type="evidence" value="ECO:0007669"/>
    <property type="project" value="InterPro"/>
</dbReference>
<accession>A0AAU2JPI3</accession>
<sequence length="158" mass="16439">MTTAEGNRHTAATEAPAAEAPAAGVPAAGVRHLTLAEVLDLARHACLAQDQAVELRAPGLLESAVHRPRARMFGTPAYEDPYEQAAALLHGIATNHPLVDGNKRTAWLAAATFLAVNGVDLGAADQDVAYDLVVDVAAGRDGEIARIAGRLRALHEAV</sequence>
<gene>
    <name evidence="3" type="ORF">OG327_12580</name>
</gene>
<dbReference type="EMBL" id="CP108264">
    <property type="protein sequence ID" value="WTU74100.1"/>
    <property type="molecule type" value="Genomic_DNA"/>
</dbReference>
<dbReference type="InterPro" id="IPR036597">
    <property type="entry name" value="Fido-like_dom_sf"/>
</dbReference>
<evidence type="ECO:0000256" key="1">
    <source>
        <dbReference type="SAM" id="MobiDB-lite"/>
    </source>
</evidence>
<evidence type="ECO:0000313" key="3">
    <source>
        <dbReference type="EMBL" id="WTU74100.1"/>
    </source>
</evidence>